<dbReference type="Pfam" id="PF08881">
    <property type="entry name" value="CVNH"/>
    <property type="match status" value="1"/>
</dbReference>
<dbReference type="EMBL" id="JADNRY010000091">
    <property type="protein sequence ID" value="KAF9066208.1"/>
    <property type="molecule type" value="Genomic_DNA"/>
</dbReference>
<protein>
    <recommendedName>
        <fullName evidence="1">Cyanovirin-N domain-containing protein</fullName>
    </recommendedName>
</protein>
<gene>
    <name evidence="2" type="ORF">BDP27DRAFT_1330943</name>
</gene>
<evidence type="ECO:0000313" key="3">
    <source>
        <dbReference type="Proteomes" id="UP000772434"/>
    </source>
</evidence>
<accession>A0A9P5PMT2</accession>
<proteinExistence type="predicted"/>
<dbReference type="AlphaFoldDB" id="A0A9P5PMT2"/>
<evidence type="ECO:0000313" key="2">
    <source>
        <dbReference type="EMBL" id="KAF9066208.1"/>
    </source>
</evidence>
<dbReference type="InterPro" id="IPR036673">
    <property type="entry name" value="Cyanovirin-N_sf"/>
</dbReference>
<reference evidence="2" key="1">
    <citation type="submission" date="2020-11" db="EMBL/GenBank/DDBJ databases">
        <authorList>
            <consortium name="DOE Joint Genome Institute"/>
            <person name="Ahrendt S."/>
            <person name="Riley R."/>
            <person name="Andreopoulos W."/>
            <person name="Labutti K."/>
            <person name="Pangilinan J."/>
            <person name="Ruiz-Duenas F.J."/>
            <person name="Barrasa J.M."/>
            <person name="Sanchez-Garcia M."/>
            <person name="Camarero S."/>
            <person name="Miyauchi S."/>
            <person name="Serrano A."/>
            <person name="Linde D."/>
            <person name="Babiker R."/>
            <person name="Drula E."/>
            <person name="Ayuso-Fernandez I."/>
            <person name="Pacheco R."/>
            <person name="Padilla G."/>
            <person name="Ferreira P."/>
            <person name="Barriuso J."/>
            <person name="Kellner H."/>
            <person name="Castanera R."/>
            <person name="Alfaro M."/>
            <person name="Ramirez L."/>
            <person name="Pisabarro A.G."/>
            <person name="Kuo A."/>
            <person name="Tritt A."/>
            <person name="Lipzen A."/>
            <person name="He G."/>
            <person name="Yan M."/>
            <person name="Ng V."/>
            <person name="Cullen D."/>
            <person name="Martin F."/>
            <person name="Rosso M.-N."/>
            <person name="Henrissat B."/>
            <person name="Hibbett D."/>
            <person name="Martinez A.T."/>
            <person name="Grigoriev I.V."/>
        </authorList>
    </citation>
    <scope>NUCLEOTIDE SEQUENCE</scope>
    <source>
        <strain evidence="2">AH 40177</strain>
    </source>
</reference>
<evidence type="ECO:0000259" key="1">
    <source>
        <dbReference type="SMART" id="SM01111"/>
    </source>
</evidence>
<sequence>MSSTNSVKTPQSQAKPAVLDAVKAAEDLKIDIASTMAVKTASMSASSSSTAVSTAVSEKTQYFSEYHSETKSSFKSVRTMTMSFAQSTRKHHVSAEGILSAECLLADGEHWKVSTFDLHKYLGNINGELKWGFKDFHRTSEGFRIEGTKLFAKCKLTDGRTIKECWFDLAARLRSDNGVIVVIEYNESLSTMLSEVPWMKFKVVAEPDFSVIATHPVMQATMNKIAHSTVEHVTAQMSSIMALAIAGAIEVVTKSAYEHISQSMEVMVQGVSAHAQVHSSVNTGSKLHVFGEDVVVSRDVKEMEIKEVSLVNGKH</sequence>
<feature type="domain" description="Cyanovirin-N" evidence="1">
    <location>
        <begin position="83"/>
        <end position="182"/>
    </location>
</feature>
<dbReference type="SUPFAM" id="SSF51322">
    <property type="entry name" value="Cyanovirin-N"/>
    <property type="match status" value="1"/>
</dbReference>
<dbReference type="OrthoDB" id="3056812at2759"/>
<name>A0A9P5PMT2_9AGAR</name>
<comment type="caution">
    <text evidence="2">The sequence shown here is derived from an EMBL/GenBank/DDBJ whole genome shotgun (WGS) entry which is preliminary data.</text>
</comment>
<dbReference type="InterPro" id="IPR011058">
    <property type="entry name" value="Cyanovirin-N"/>
</dbReference>
<organism evidence="2 3">
    <name type="scientific">Rhodocollybia butyracea</name>
    <dbReference type="NCBI Taxonomy" id="206335"/>
    <lineage>
        <taxon>Eukaryota</taxon>
        <taxon>Fungi</taxon>
        <taxon>Dikarya</taxon>
        <taxon>Basidiomycota</taxon>
        <taxon>Agaricomycotina</taxon>
        <taxon>Agaricomycetes</taxon>
        <taxon>Agaricomycetidae</taxon>
        <taxon>Agaricales</taxon>
        <taxon>Marasmiineae</taxon>
        <taxon>Omphalotaceae</taxon>
        <taxon>Rhodocollybia</taxon>
    </lineage>
</organism>
<dbReference type="SMART" id="SM01111">
    <property type="entry name" value="CVNH"/>
    <property type="match status" value="1"/>
</dbReference>
<dbReference type="Gene3D" id="2.30.60.10">
    <property type="entry name" value="Cyanovirin-N"/>
    <property type="match status" value="1"/>
</dbReference>
<keyword evidence="3" id="KW-1185">Reference proteome</keyword>
<dbReference type="Proteomes" id="UP000772434">
    <property type="component" value="Unassembled WGS sequence"/>
</dbReference>